<dbReference type="EMBL" id="CAJNIZ010045393">
    <property type="protein sequence ID" value="CAE7718783.1"/>
    <property type="molecule type" value="Genomic_DNA"/>
</dbReference>
<dbReference type="PANTHER" id="PTHR10183:SF379">
    <property type="entry name" value="CALPAIN-5"/>
    <property type="match status" value="1"/>
</dbReference>
<dbReference type="Gene3D" id="3.90.70.10">
    <property type="entry name" value="Cysteine proteinases"/>
    <property type="match status" value="1"/>
</dbReference>
<evidence type="ECO:0000256" key="6">
    <source>
        <dbReference type="PROSITE-ProRule" id="PRU00239"/>
    </source>
</evidence>
<feature type="active site" evidence="5">
    <location>
        <position position="93"/>
    </location>
</feature>
<dbReference type="InterPro" id="IPR001300">
    <property type="entry name" value="Peptidase_C2_calpain_cat"/>
</dbReference>
<dbReference type="Pfam" id="PF00648">
    <property type="entry name" value="Peptidase_C2"/>
    <property type="match status" value="1"/>
</dbReference>
<dbReference type="InterPro" id="IPR022682">
    <property type="entry name" value="Calpain_domain_III"/>
</dbReference>
<evidence type="ECO:0000256" key="5">
    <source>
        <dbReference type="PIRSR" id="PIRSR622684-1"/>
    </source>
</evidence>
<dbReference type="InterPro" id="IPR038765">
    <property type="entry name" value="Papain-like_cys_pep_sf"/>
</dbReference>
<comment type="caution">
    <text evidence="8">The sequence shown here is derived from an EMBL/GenBank/DDBJ whole genome shotgun (WGS) entry which is preliminary data.</text>
</comment>
<comment type="caution">
    <text evidence="6">Lacks conserved residue(s) required for the propagation of feature annotation.</text>
</comment>
<evidence type="ECO:0000256" key="2">
    <source>
        <dbReference type="ARBA" id="ARBA00022670"/>
    </source>
</evidence>
<keyword evidence="9" id="KW-1185">Reference proteome</keyword>
<proteinExistence type="inferred from homology"/>
<dbReference type="PRINTS" id="PR00704">
    <property type="entry name" value="CALPAIN"/>
</dbReference>
<evidence type="ECO:0000256" key="3">
    <source>
        <dbReference type="ARBA" id="ARBA00022801"/>
    </source>
</evidence>
<evidence type="ECO:0000313" key="8">
    <source>
        <dbReference type="EMBL" id="CAE7718783.1"/>
    </source>
</evidence>
<dbReference type="InterPro" id="IPR022683">
    <property type="entry name" value="Calpain_III"/>
</dbReference>
<dbReference type="Proteomes" id="UP000649617">
    <property type="component" value="Unassembled WGS sequence"/>
</dbReference>
<protein>
    <submittedName>
        <fullName evidence="8">ADL1 protein</fullName>
    </submittedName>
</protein>
<keyword evidence="3" id="KW-0378">Hydrolase</keyword>
<gene>
    <name evidence="8" type="primary">ADL1</name>
    <name evidence="8" type="ORF">SPIL2461_LOCUS20447</name>
</gene>
<dbReference type="SMART" id="SM00230">
    <property type="entry name" value="CysPc"/>
    <property type="match status" value="1"/>
</dbReference>
<dbReference type="PANTHER" id="PTHR10183">
    <property type="entry name" value="CALPAIN"/>
    <property type="match status" value="1"/>
</dbReference>
<comment type="similarity">
    <text evidence="1">Belongs to the peptidase C2 family.</text>
</comment>
<dbReference type="Pfam" id="PF01067">
    <property type="entry name" value="Calpain_III"/>
    <property type="match status" value="1"/>
</dbReference>
<dbReference type="Gene3D" id="2.60.120.380">
    <property type="match status" value="1"/>
</dbReference>
<dbReference type="InterPro" id="IPR036213">
    <property type="entry name" value="Calpain_III_sf"/>
</dbReference>
<keyword evidence="2" id="KW-0645">Protease</keyword>
<name>A0A812XDM3_SYMPI</name>
<evidence type="ECO:0000313" key="9">
    <source>
        <dbReference type="Proteomes" id="UP000649617"/>
    </source>
</evidence>
<dbReference type="SUPFAM" id="SSF54001">
    <property type="entry name" value="Cysteine proteinases"/>
    <property type="match status" value="1"/>
</dbReference>
<keyword evidence="4" id="KW-0788">Thiol protease</keyword>
<evidence type="ECO:0000256" key="1">
    <source>
        <dbReference type="ARBA" id="ARBA00007623"/>
    </source>
</evidence>
<dbReference type="GO" id="GO:0006508">
    <property type="term" value="P:proteolysis"/>
    <property type="evidence" value="ECO:0007669"/>
    <property type="project" value="UniProtKB-KW"/>
</dbReference>
<evidence type="ECO:0000259" key="7">
    <source>
        <dbReference type="PROSITE" id="PS50203"/>
    </source>
</evidence>
<sequence length="288" mass="32456">MRKAYAKLHGSYDSIEGGFVNDALVDMTGGIGEKMHLHDKAARKEINDGTMWAKLLSLARDGHLLGCGSGSGKDTDISPVLSLLGQQLVKLRNPWGSTEWKGKWSDGDKDSWTQKMKKKLDYVNADDGSFWMAFEDFVNHYRCVYICRLFDDGWNRCFICSEWRGETAGGCRNYPTYDKNPKIQLVIKGRVNLILTLEQADPRGKHEGDSEVPIGFRVYRDRSLSGNGLCGTSTYAYDREMCVDVELTENTSGPYIILPTTFKPNMERGFIMKAFWKGAADAVQMQKD</sequence>
<dbReference type="SUPFAM" id="SSF49758">
    <property type="entry name" value="Calpain large subunit, middle domain (domain III)"/>
    <property type="match status" value="1"/>
</dbReference>
<accession>A0A812XDM3</accession>
<evidence type="ECO:0000256" key="4">
    <source>
        <dbReference type="ARBA" id="ARBA00022807"/>
    </source>
</evidence>
<reference evidence="8" key="1">
    <citation type="submission" date="2021-02" db="EMBL/GenBank/DDBJ databases">
        <authorList>
            <person name="Dougan E. K."/>
            <person name="Rhodes N."/>
            <person name="Thang M."/>
            <person name="Chan C."/>
        </authorList>
    </citation>
    <scope>NUCLEOTIDE SEQUENCE</scope>
</reference>
<organism evidence="8 9">
    <name type="scientific">Symbiodinium pilosum</name>
    <name type="common">Dinoflagellate</name>
    <dbReference type="NCBI Taxonomy" id="2952"/>
    <lineage>
        <taxon>Eukaryota</taxon>
        <taxon>Sar</taxon>
        <taxon>Alveolata</taxon>
        <taxon>Dinophyceae</taxon>
        <taxon>Suessiales</taxon>
        <taxon>Symbiodiniaceae</taxon>
        <taxon>Symbiodinium</taxon>
    </lineage>
</organism>
<dbReference type="SMART" id="SM00720">
    <property type="entry name" value="calpain_III"/>
    <property type="match status" value="1"/>
</dbReference>
<dbReference type="GO" id="GO:0004198">
    <property type="term" value="F:calcium-dependent cysteine-type endopeptidase activity"/>
    <property type="evidence" value="ECO:0007669"/>
    <property type="project" value="InterPro"/>
</dbReference>
<dbReference type="OrthoDB" id="445853at2759"/>
<dbReference type="AlphaFoldDB" id="A0A812XDM3"/>
<dbReference type="PROSITE" id="PS50203">
    <property type="entry name" value="CALPAIN_CAT"/>
    <property type="match status" value="1"/>
</dbReference>
<feature type="domain" description="Calpain catalytic" evidence="7">
    <location>
        <begin position="1"/>
        <end position="150"/>
    </location>
</feature>
<dbReference type="InterPro" id="IPR022684">
    <property type="entry name" value="Calpain_cysteine_protease"/>
</dbReference>